<feature type="compositionally biased region" description="Basic and acidic residues" evidence="2">
    <location>
        <begin position="1"/>
        <end position="13"/>
    </location>
</feature>
<feature type="region of interest" description="Disordered" evidence="2">
    <location>
        <begin position="322"/>
        <end position="498"/>
    </location>
</feature>
<feature type="compositionally biased region" description="Basic residues" evidence="2">
    <location>
        <begin position="337"/>
        <end position="357"/>
    </location>
</feature>
<feature type="coiled-coil region" evidence="1">
    <location>
        <begin position="94"/>
        <end position="212"/>
    </location>
</feature>
<gene>
    <name evidence="3" type="ORF">AMSG_07521</name>
</gene>
<reference evidence="3 4" key="1">
    <citation type="submission" date="2010-05" db="EMBL/GenBank/DDBJ databases">
        <title>The Genome Sequence of Thecamonas trahens ATCC 50062.</title>
        <authorList>
            <consortium name="The Broad Institute Genome Sequencing Platform"/>
            <person name="Russ C."/>
            <person name="Cuomo C."/>
            <person name="Shea T."/>
            <person name="Young S.K."/>
            <person name="Zeng Q."/>
            <person name="Koehrsen M."/>
            <person name="Haas B."/>
            <person name="Borodovsky M."/>
            <person name="Guigo R."/>
            <person name="Alvarado L."/>
            <person name="Berlin A."/>
            <person name="Bochicchio J."/>
            <person name="Borenstein D."/>
            <person name="Chapman S."/>
            <person name="Chen Z."/>
            <person name="Freedman E."/>
            <person name="Gellesch M."/>
            <person name="Goldberg J."/>
            <person name="Griggs A."/>
            <person name="Gujja S."/>
            <person name="Heilman E."/>
            <person name="Heiman D."/>
            <person name="Hepburn T."/>
            <person name="Howarth C."/>
            <person name="Jen D."/>
            <person name="Larson L."/>
            <person name="Mehta T."/>
            <person name="Park D."/>
            <person name="Pearson M."/>
            <person name="Roberts A."/>
            <person name="Saif S."/>
            <person name="Shenoy N."/>
            <person name="Sisk P."/>
            <person name="Stolte C."/>
            <person name="Sykes S."/>
            <person name="Thomson T."/>
            <person name="Walk T."/>
            <person name="White J."/>
            <person name="Yandava C."/>
            <person name="Burger G."/>
            <person name="Gray M.W."/>
            <person name="Holland P.W.H."/>
            <person name="King N."/>
            <person name="Lang F.B.F."/>
            <person name="Roger A.J."/>
            <person name="Ruiz-Trillo I."/>
            <person name="Lander E."/>
            <person name="Nusbaum C."/>
        </authorList>
    </citation>
    <scope>NUCLEOTIDE SEQUENCE [LARGE SCALE GENOMIC DNA]</scope>
    <source>
        <strain evidence="3 4">ATCC 50062</strain>
    </source>
</reference>
<evidence type="ECO:0000256" key="1">
    <source>
        <dbReference type="SAM" id="Coils"/>
    </source>
</evidence>
<dbReference type="OMA" id="HDRERHD"/>
<dbReference type="AlphaFoldDB" id="A0A0L0DHD8"/>
<evidence type="ECO:0000313" key="3">
    <source>
        <dbReference type="EMBL" id="KNC51610.1"/>
    </source>
</evidence>
<dbReference type="SUPFAM" id="SSF90257">
    <property type="entry name" value="Myosin rod fragments"/>
    <property type="match status" value="1"/>
</dbReference>
<protein>
    <submittedName>
        <fullName evidence="3">Uncharacterized protein</fullName>
    </submittedName>
</protein>
<feature type="compositionally biased region" description="Low complexity" evidence="2">
    <location>
        <begin position="368"/>
        <end position="395"/>
    </location>
</feature>
<evidence type="ECO:0000313" key="4">
    <source>
        <dbReference type="Proteomes" id="UP000054408"/>
    </source>
</evidence>
<feature type="coiled-coil region" evidence="1">
    <location>
        <begin position="269"/>
        <end position="314"/>
    </location>
</feature>
<keyword evidence="4" id="KW-1185">Reference proteome</keyword>
<feature type="compositionally biased region" description="Basic residues" evidence="2">
    <location>
        <begin position="42"/>
        <end position="56"/>
    </location>
</feature>
<feature type="region of interest" description="Disordered" evidence="2">
    <location>
        <begin position="515"/>
        <end position="540"/>
    </location>
</feature>
<name>A0A0L0DHD8_THETB</name>
<feature type="compositionally biased region" description="Low complexity" evidence="2">
    <location>
        <begin position="424"/>
        <end position="442"/>
    </location>
</feature>
<evidence type="ECO:0000256" key="2">
    <source>
        <dbReference type="SAM" id="MobiDB-lite"/>
    </source>
</evidence>
<keyword evidence="1" id="KW-0175">Coiled coil</keyword>
<feature type="compositionally biased region" description="Basic residues" evidence="2">
    <location>
        <begin position="479"/>
        <end position="488"/>
    </location>
</feature>
<dbReference type="EMBL" id="GL349468">
    <property type="protein sequence ID" value="KNC51610.1"/>
    <property type="molecule type" value="Genomic_DNA"/>
</dbReference>
<organism evidence="3 4">
    <name type="scientific">Thecamonas trahens ATCC 50062</name>
    <dbReference type="NCBI Taxonomy" id="461836"/>
    <lineage>
        <taxon>Eukaryota</taxon>
        <taxon>Apusozoa</taxon>
        <taxon>Apusomonadida</taxon>
        <taxon>Apusomonadidae</taxon>
        <taxon>Thecamonas</taxon>
    </lineage>
</organism>
<accession>A0A0L0DHD8</accession>
<feature type="region of interest" description="Disordered" evidence="2">
    <location>
        <begin position="1"/>
        <end position="63"/>
    </location>
</feature>
<sequence>MRGHDRERHDSVPRSHRASQNQLLLAGPASMDPYPQPPPRRLGTHHLRITGPHPHRAGPSNDHLAEAEPLRKLRSGVTGHGVGGALSAELLSAAAHMQAEAREQRMRMDNWRRKFKELETEAREAKDAHAELSLSYRSIVAQLEEVSTQSETQDRRLSALLLQMDAYQAKIGALEQAVGRAGKFKNEVLVQLRDLETDNTDQELQIEALVAEITSLKVAARSAAAKTAAADARVGSLTHKLQTASAAADRADARAKAAADDIAALRASLAETKLQLGHARSENELLREKNKLQLAQLAAERERAELREREHARAASLLHVSPTRTQHLATAALVPPRPRHKRKHKHKHKHRHNRKGKPVATRVSPSYAAPCDSSSGSASAPASAHDSGHDSASNPPLKPAPEPKPEPEPQLATRPHRDPSIRASLSLSLSPSPPLSSKSSQPPQQPSRANDIPVWQRRAQEQRQNRAPPNPAVVTARTYSRRGRRKRMGSSPVAKLHACSPSALKRQRNLAAGKRDVSLFDEPQTEANADPFAFRSGSDP</sequence>
<dbReference type="Proteomes" id="UP000054408">
    <property type="component" value="Unassembled WGS sequence"/>
</dbReference>
<dbReference type="RefSeq" id="XP_013756006.1">
    <property type="nucleotide sequence ID" value="XM_013900552.1"/>
</dbReference>
<proteinExistence type="predicted"/>
<dbReference type="GeneID" id="25566420"/>